<dbReference type="GO" id="GO:0030687">
    <property type="term" value="C:preribosome, large subunit precursor"/>
    <property type="evidence" value="ECO:0007669"/>
    <property type="project" value="TreeGrafter"/>
</dbReference>
<dbReference type="PANTHER" id="PTHR28280">
    <property type="entry name" value="SHUTTLING PRE-60S FACTOR ECM1"/>
    <property type="match status" value="1"/>
</dbReference>
<gene>
    <name evidence="9" type="ORF">LTR97_001476</name>
</gene>
<keyword evidence="7" id="KW-0175">Coiled coil</keyword>
<organism evidence="9 10">
    <name type="scientific">Elasticomyces elasticus</name>
    <dbReference type="NCBI Taxonomy" id="574655"/>
    <lineage>
        <taxon>Eukaryota</taxon>
        <taxon>Fungi</taxon>
        <taxon>Dikarya</taxon>
        <taxon>Ascomycota</taxon>
        <taxon>Pezizomycotina</taxon>
        <taxon>Dothideomycetes</taxon>
        <taxon>Dothideomycetidae</taxon>
        <taxon>Mycosphaerellales</taxon>
        <taxon>Teratosphaeriaceae</taxon>
        <taxon>Elasticomyces</taxon>
    </lineage>
</organism>
<reference evidence="9" key="1">
    <citation type="submission" date="2023-08" db="EMBL/GenBank/DDBJ databases">
        <title>Black Yeasts Isolated from many extreme environments.</title>
        <authorList>
            <person name="Coleine C."/>
            <person name="Stajich J.E."/>
            <person name="Selbmann L."/>
        </authorList>
    </citation>
    <scope>NUCLEOTIDE SEQUENCE</scope>
    <source>
        <strain evidence="9">CCFEE 5810</strain>
    </source>
</reference>
<feature type="compositionally biased region" description="Low complexity" evidence="8">
    <location>
        <begin position="173"/>
        <end position="183"/>
    </location>
</feature>
<feature type="region of interest" description="Disordered" evidence="8">
    <location>
        <begin position="1"/>
        <end position="80"/>
    </location>
</feature>
<feature type="region of interest" description="Disordered" evidence="8">
    <location>
        <begin position="139"/>
        <end position="197"/>
    </location>
</feature>
<proteinExistence type="predicted"/>
<sequence length="197" mass="21537">MEAVRKTTLASDMAKTPKVKKREVSFRSRAARRGASPPVKDAPANAKPAVKETEYKPWLHNAQNAGISKKQKAKPLKRQQKVRQARAMEKADAVVDKLERKVADSKARSKRIQSRAKAWEELNEQAVLKKTVVEGKVEGATAAAEKDEDEVKMDDVTEPEPESTIEATEDVNVDPAPAPNAAASTEAGVEVEVDEVT</sequence>
<dbReference type="Pfam" id="PF09135">
    <property type="entry name" value="Alb1"/>
    <property type="match status" value="1"/>
</dbReference>
<feature type="compositionally biased region" description="Basic residues" evidence="8">
    <location>
        <begin position="69"/>
        <end position="80"/>
    </location>
</feature>
<keyword evidence="3" id="KW-0813">Transport</keyword>
<evidence type="ECO:0000256" key="4">
    <source>
        <dbReference type="ARBA" id="ARBA00022490"/>
    </source>
</evidence>
<protein>
    <recommendedName>
        <fullName evidence="11">Alb1-domain-containing protein</fullName>
    </recommendedName>
</protein>
<keyword evidence="6" id="KW-0539">Nucleus</keyword>
<evidence type="ECO:0000256" key="1">
    <source>
        <dbReference type="ARBA" id="ARBA00004123"/>
    </source>
</evidence>
<dbReference type="GO" id="GO:0000055">
    <property type="term" value="P:ribosomal large subunit export from nucleus"/>
    <property type="evidence" value="ECO:0007669"/>
    <property type="project" value="TreeGrafter"/>
</dbReference>
<feature type="coiled-coil region" evidence="7">
    <location>
        <begin position="81"/>
        <end position="115"/>
    </location>
</feature>
<evidence type="ECO:0000256" key="2">
    <source>
        <dbReference type="ARBA" id="ARBA00004496"/>
    </source>
</evidence>
<dbReference type="InterPro" id="IPR022784">
    <property type="entry name" value="Ribosome_bgen_Alb1"/>
</dbReference>
<dbReference type="GO" id="GO:0005737">
    <property type="term" value="C:cytoplasm"/>
    <property type="evidence" value="ECO:0007669"/>
    <property type="project" value="UniProtKB-SubCell"/>
</dbReference>
<evidence type="ECO:0000313" key="9">
    <source>
        <dbReference type="EMBL" id="KAK5706487.1"/>
    </source>
</evidence>
<evidence type="ECO:0008006" key="11">
    <source>
        <dbReference type="Google" id="ProtNLM"/>
    </source>
</evidence>
<feature type="compositionally biased region" description="Acidic residues" evidence="8">
    <location>
        <begin position="146"/>
        <end position="172"/>
    </location>
</feature>
<evidence type="ECO:0000256" key="8">
    <source>
        <dbReference type="SAM" id="MobiDB-lite"/>
    </source>
</evidence>
<dbReference type="PANTHER" id="PTHR28280:SF1">
    <property type="entry name" value="SHUTTLING PRE-60S FACTOR ECM1"/>
    <property type="match status" value="1"/>
</dbReference>
<comment type="caution">
    <text evidence="9">The sequence shown here is derived from an EMBL/GenBank/DDBJ whole genome shotgun (WGS) entry which is preliminary data.</text>
</comment>
<evidence type="ECO:0000313" key="10">
    <source>
        <dbReference type="Proteomes" id="UP001310594"/>
    </source>
</evidence>
<dbReference type="AlphaFoldDB" id="A0AAN7WCF8"/>
<dbReference type="EMBL" id="JAVRQU010000002">
    <property type="protein sequence ID" value="KAK5706487.1"/>
    <property type="molecule type" value="Genomic_DNA"/>
</dbReference>
<dbReference type="InterPro" id="IPR053278">
    <property type="entry name" value="Pre-60S_factor_ECM1"/>
</dbReference>
<dbReference type="GO" id="GO:0005730">
    <property type="term" value="C:nucleolus"/>
    <property type="evidence" value="ECO:0007669"/>
    <property type="project" value="TreeGrafter"/>
</dbReference>
<keyword evidence="4" id="KW-0963">Cytoplasm</keyword>
<dbReference type="Proteomes" id="UP001310594">
    <property type="component" value="Unassembled WGS sequence"/>
</dbReference>
<comment type="subcellular location">
    <subcellularLocation>
        <location evidence="2">Cytoplasm</location>
    </subcellularLocation>
    <subcellularLocation>
        <location evidence="1">Nucleus</location>
    </subcellularLocation>
</comment>
<keyword evidence="5" id="KW-0690">Ribosome biogenesis</keyword>
<evidence type="ECO:0000256" key="6">
    <source>
        <dbReference type="ARBA" id="ARBA00023242"/>
    </source>
</evidence>
<evidence type="ECO:0000256" key="3">
    <source>
        <dbReference type="ARBA" id="ARBA00022448"/>
    </source>
</evidence>
<name>A0AAN7WCF8_9PEZI</name>
<accession>A0AAN7WCF8</accession>
<evidence type="ECO:0000256" key="5">
    <source>
        <dbReference type="ARBA" id="ARBA00022517"/>
    </source>
</evidence>
<evidence type="ECO:0000256" key="7">
    <source>
        <dbReference type="SAM" id="Coils"/>
    </source>
</evidence>